<keyword evidence="2" id="KW-1185">Reference proteome</keyword>
<dbReference type="VEuPathDB" id="TrichDB:TVAGG3_0689350"/>
<dbReference type="OrthoDB" id="10616567at2759"/>
<reference evidence="1" key="2">
    <citation type="journal article" date="2007" name="Science">
        <title>Draft genome sequence of the sexually transmitted pathogen Trichomonas vaginalis.</title>
        <authorList>
            <person name="Carlton J.M."/>
            <person name="Hirt R.P."/>
            <person name="Silva J.C."/>
            <person name="Delcher A.L."/>
            <person name="Schatz M."/>
            <person name="Zhao Q."/>
            <person name="Wortman J.R."/>
            <person name="Bidwell S.L."/>
            <person name="Alsmark U.C.M."/>
            <person name="Besteiro S."/>
            <person name="Sicheritz-Ponten T."/>
            <person name="Noel C.J."/>
            <person name="Dacks J.B."/>
            <person name="Foster P.G."/>
            <person name="Simillion C."/>
            <person name="Van de Peer Y."/>
            <person name="Miranda-Saavedra D."/>
            <person name="Barton G.J."/>
            <person name="Westrop G.D."/>
            <person name="Mueller S."/>
            <person name="Dessi D."/>
            <person name="Fiori P.L."/>
            <person name="Ren Q."/>
            <person name="Paulsen I."/>
            <person name="Zhang H."/>
            <person name="Bastida-Corcuera F.D."/>
            <person name="Simoes-Barbosa A."/>
            <person name="Brown M.T."/>
            <person name="Hayes R.D."/>
            <person name="Mukherjee M."/>
            <person name="Okumura C.Y."/>
            <person name="Schneider R."/>
            <person name="Smith A.J."/>
            <person name="Vanacova S."/>
            <person name="Villalvazo M."/>
            <person name="Haas B.J."/>
            <person name="Pertea M."/>
            <person name="Feldblyum T.V."/>
            <person name="Utterback T.R."/>
            <person name="Shu C.L."/>
            <person name="Osoegawa K."/>
            <person name="de Jong P.J."/>
            <person name="Hrdy I."/>
            <person name="Horvathova L."/>
            <person name="Zubacova Z."/>
            <person name="Dolezal P."/>
            <person name="Malik S.B."/>
            <person name="Logsdon J.M. Jr."/>
            <person name="Henze K."/>
            <person name="Gupta A."/>
            <person name="Wang C.C."/>
            <person name="Dunne R.L."/>
            <person name="Upcroft J.A."/>
            <person name="Upcroft P."/>
            <person name="White O."/>
            <person name="Salzberg S.L."/>
            <person name="Tang P."/>
            <person name="Chiu C.-H."/>
            <person name="Lee Y.-S."/>
            <person name="Embley T.M."/>
            <person name="Coombs G.H."/>
            <person name="Mottram J.C."/>
            <person name="Tachezy J."/>
            <person name="Fraser-Liggett C.M."/>
            <person name="Johnson P.J."/>
        </authorList>
    </citation>
    <scope>NUCLEOTIDE SEQUENCE [LARGE SCALE GENOMIC DNA]</scope>
    <source>
        <strain evidence="1">G3</strain>
    </source>
</reference>
<organism evidence="1 2">
    <name type="scientific">Trichomonas vaginalis (strain ATCC PRA-98 / G3)</name>
    <dbReference type="NCBI Taxonomy" id="412133"/>
    <lineage>
        <taxon>Eukaryota</taxon>
        <taxon>Metamonada</taxon>
        <taxon>Parabasalia</taxon>
        <taxon>Trichomonadida</taxon>
        <taxon>Trichomonadidae</taxon>
        <taxon>Trichomonas</taxon>
    </lineage>
</organism>
<sequence length="135" mass="15840">MTNNVQTLQEEQWDDKVFVSRQKEIVKLSQNFADAVDKLITEKPFIFEHPEIEEEEYEYVEEEEEIEINNLNADSLIIIHQIVVLQQDIDRLISGLSPNLIQKNQYIAKVVNQLHSLSDYMETLRVRAENLLSPI</sequence>
<name>A2F8V3_TRIV3</name>
<reference evidence="1" key="1">
    <citation type="submission" date="2006-10" db="EMBL/GenBank/DDBJ databases">
        <authorList>
            <person name="Amadeo P."/>
            <person name="Zhao Q."/>
            <person name="Wortman J."/>
            <person name="Fraser-Liggett C."/>
            <person name="Carlton J."/>
        </authorList>
    </citation>
    <scope>NUCLEOTIDE SEQUENCE</scope>
    <source>
        <strain evidence="1">G3</strain>
    </source>
</reference>
<proteinExistence type="predicted"/>
<dbReference type="Proteomes" id="UP000001542">
    <property type="component" value="Unassembled WGS sequence"/>
</dbReference>
<dbReference type="KEGG" id="tva:4756439"/>
<dbReference type="InParanoid" id="A2F8V3"/>
<dbReference type="RefSeq" id="XP_001311565.1">
    <property type="nucleotide sequence ID" value="XM_001311564.1"/>
</dbReference>
<accession>A2F8V3</accession>
<dbReference type="VEuPathDB" id="TrichDB:TVAG_403170"/>
<evidence type="ECO:0000313" key="1">
    <source>
        <dbReference type="EMBL" id="EAX98635.1"/>
    </source>
</evidence>
<gene>
    <name evidence="1" type="ORF">TVAG_403170</name>
</gene>
<dbReference type="AlphaFoldDB" id="A2F8V3"/>
<dbReference type="EMBL" id="DS113667">
    <property type="protein sequence ID" value="EAX98635.1"/>
    <property type="molecule type" value="Genomic_DNA"/>
</dbReference>
<protein>
    <submittedName>
        <fullName evidence="1">Uncharacterized protein</fullName>
    </submittedName>
</protein>
<evidence type="ECO:0000313" key="2">
    <source>
        <dbReference type="Proteomes" id="UP000001542"/>
    </source>
</evidence>